<evidence type="ECO:0000313" key="3">
    <source>
        <dbReference type="Proteomes" id="UP001153069"/>
    </source>
</evidence>
<feature type="compositionally biased region" description="Basic and acidic residues" evidence="1">
    <location>
        <begin position="185"/>
        <end position="196"/>
    </location>
</feature>
<proteinExistence type="predicted"/>
<dbReference type="EMBL" id="CAICTM010001997">
    <property type="protein sequence ID" value="CAB9527446.1"/>
    <property type="molecule type" value="Genomic_DNA"/>
</dbReference>
<comment type="caution">
    <text evidence="2">The sequence shown here is derived from an EMBL/GenBank/DDBJ whole genome shotgun (WGS) entry which is preliminary data.</text>
</comment>
<feature type="region of interest" description="Disordered" evidence="1">
    <location>
        <begin position="23"/>
        <end position="55"/>
    </location>
</feature>
<sequence>MEGCRRSRRIQVRRSKSCVDLRNLFDSRPSTPTDTTENESSDSSNDNKDALNNQDFSDNADPWEAFLSSLQETIGCRPRKKGTPLFDFVADGNDKLSFGWLRNALITDDSESPRLLESEKKMMVFIFMSLSGVGRGEDGSSPTEVLSFAWGMSKPAIRRACSSVLGNEFLSWLTSADSSTEISDEDNKKRPVRSDPSEQSTAQVFSPALVDRNPKRQDVRATPSVFIAAGQFASPDSTLSPAQSTCSPVTYEFSSPTLPSRQNASNEWEQENNRTRLDFNLAHKVHTTTQTDDSRLDDLLLGKIQLLADIEDDGIGREAEEAICRAVGFLLKRKRDSLIQYEAEADNEHESGSDGCNNLPRIMRAALEASAEFITLRSSNGNPIKIMRIKETRQGAGDKKGRKLRAKGHLVEALLSNLGVTEEESLSLLQTLGNRRGLRVLKEIDCGLDIAQCAALMLYLPVTARGLERLQRFMKWALPSIGPSMFPVSLRKNIAKYSMDVFNLKLGFELVSLEIGGSTRNERCLHVWIKEPAIAVERLTQSALIAGKFEESSLFSNHKEEVVIVQGSDRGGDITANLIRLANRCGGNSSQHCLPLSFYEYGKESYFNLKATIFNPHKPTREFLQSMLNKEYQMIAVTIHNGSSGAVVGAQCKMLRFLQPEGSSGQLSVILHQDEAEADNISIEEEGSLPRSVRIVTLEEEGSLTLDQDPTRISLQLVVSSAEEPISNDDDDNANEGAIIYKGFVLRNCFGREISRNSFTDDLVAASGNTSRVRYLQCRCFTSDDIKCNTTLMGQGTAAVMCPCTICIARKKEFASYLTAPPNEQAPNREGDLANPNVYEAFIADAKGLVEWVRLNSAGRARALKLKYHSVVHEPLLYTMPELNSCSGMHVSSGLLTHCTLKVLEYLGELDKSTPWLMELTDMVEEAKQYVRTATDSTEKLRKTDAKIARDIKAAASMAPMMVKQLQAERETISSKLRAETKARDAAKLFIEKG</sequence>
<feature type="region of interest" description="Disordered" evidence="1">
    <location>
        <begin position="180"/>
        <end position="217"/>
    </location>
</feature>
<evidence type="ECO:0000256" key="1">
    <source>
        <dbReference type="SAM" id="MobiDB-lite"/>
    </source>
</evidence>
<accession>A0A9N8EXM8</accession>
<reference evidence="2" key="1">
    <citation type="submission" date="2020-06" db="EMBL/GenBank/DDBJ databases">
        <authorList>
            <consortium name="Plant Systems Biology data submission"/>
        </authorList>
    </citation>
    <scope>NUCLEOTIDE SEQUENCE</scope>
    <source>
        <strain evidence="2">D6</strain>
    </source>
</reference>
<name>A0A9N8EXM8_9STRA</name>
<feature type="non-terminal residue" evidence="2">
    <location>
        <position position="994"/>
    </location>
</feature>
<gene>
    <name evidence="2" type="ORF">SEMRO_1999_G310130.1</name>
</gene>
<dbReference type="Proteomes" id="UP001153069">
    <property type="component" value="Unassembled WGS sequence"/>
</dbReference>
<organism evidence="2 3">
    <name type="scientific">Seminavis robusta</name>
    <dbReference type="NCBI Taxonomy" id="568900"/>
    <lineage>
        <taxon>Eukaryota</taxon>
        <taxon>Sar</taxon>
        <taxon>Stramenopiles</taxon>
        <taxon>Ochrophyta</taxon>
        <taxon>Bacillariophyta</taxon>
        <taxon>Bacillariophyceae</taxon>
        <taxon>Bacillariophycidae</taxon>
        <taxon>Naviculales</taxon>
        <taxon>Naviculaceae</taxon>
        <taxon>Seminavis</taxon>
    </lineage>
</organism>
<feature type="region of interest" description="Disordered" evidence="1">
    <location>
        <begin position="236"/>
        <end position="270"/>
    </location>
</feature>
<feature type="compositionally biased region" description="Polar residues" evidence="1">
    <location>
        <begin position="236"/>
        <end position="267"/>
    </location>
</feature>
<evidence type="ECO:0000313" key="2">
    <source>
        <dbReference type="EMBL" id="CAB9527446.1"/>
    </source>
</evidence>
<keyword evidence="3" id="KW-1185">Reference proteome</keyword>
<protein>
    <submittedName>
        <fullName evidence="2">Uncharacterized protein</fullName>
    </submittedName>
</protein>
<dbReference type="AlphaFoldDB" id="A0A9N8EXM8"/>